<comment type="caution">
    <text evidence="1">The sequence shown here is derived from an EMBL/GenBank/DDBJ whole genome shotgun (WGS) entry which is preliminary data.</text>
</comment>
<reference evidence="2" key="1">
    <citation type="journal article" date="2019" name="Int. J. Syst. Evol. Microbiol.">
        <title>The Global Catalogue of Microorganisms (GCM) 10K type strain sequencing project: providing services to taxonomists for standard genome sequencing and annotation.</title>
        <authorList>
            <consortium name="The Broad Institute Genomics Platform"/>
            <consortium name="The Broad Institute Genome Sequencing Center for Infectious Disease"/>
            <person name="Wu L."/>
            <person name="Ma J."/>
        </authorList>
    </citation>
    <scope>NUCLEOTIDE SEQUENCE [LARGE SCALE GENOMIC DNA]</scope>
    <source>
        <strain evidence="2">CECT 8288</strain>
    </source>
</reference>
<evidence type="ECO:0000313" key="2">
    <source>
        <dbReference type="Proteomes" id="UP001595710"/>
    </source>
</evidence>
<organism evidence="1 2">
    <name type="scientific">Reinekea marina</name>
    <dbReference type="NCBI Taxonomy" id="1310421"/>
    <lineage>
        <taxon>Bacteria</taxon>
        <taxon>Pseudomonadati</taxon>
        <taxon>Pseudomonadota</taxon>
        <taxon>Gammaproteobacteria</taxon>
        <taxon>Oceanospirillales</taxon>
        <taxon>Saccharospirillaceae</taxon>
        <taxon>Reinekea</taxon>
    </lineage>
</organism>
<evidence type="ECO:0000313" key="1">
    <source>
        <dbReference type="EMBL" id="MFC3701645.1"/>
    </source>
</evidence>
<name>A0ABV7WT73_9GAMM</name>
<accession>A0ABV7WT73</accession>
<dbReference type="PANTHER" id="PTHR38774">
    <property type="entry name" value="CYTOPLASMIC PROTEIN-RELATED"/>
    <property type="match status" value="1"/>
</dbReference>
<keyword evidence="2" id="KW-1185">Reference proteome</keyword>
<dbReference type="InterPro" id="IPR009659">
    <property type="entry name" value="DUF1249"/>
</dbReference>
<dbReference type="PANTHER" id="PTHR38774:SF1">
    <property type="entry name" value="CYTOPLASMIC PROTEIN"/>
    <property type="match status" value="1"/>
</dbReference>
<proteinExistence type="predicted"/>
<dbReference type="RefSeq" id="WP_216000395.1">
    <property type="nucleotide sequence ID" value="NZ_JBHRYN010000010.1"/>
</dbReference>
<protein>
    <submittedName>
        <fullName evidence="1">DUF1249 domain-containing protein</fullName>
    </submittedName>
</protein>
<dbReference type="Proteomes" id="UP001595710">
    <property type="component" value="Unassembled WGS sequence"/>
</dbReference>
<dbReference type="EMBL" id="JBHRYN010000010">
    <property type="protein sequence ID" value="MFC3701645.1"/>
    <property type="molecule type" value="Genomic_DNA"/>
</dbReference>
<gene>
    <name evidence="1" type="ORF">ACFOND_08355</name>
</gene>
<sequence length="146" mass="16899">MKKYVPDVARHAAMCEANFVRIQRLLGDATEPSYHYSWQDAQNGFIKVDVDVLERFKYTTTIKLTKTLDYMPLQAKSVELIVRLYDDARMAEVVTLSQGQQLAGVYRYPNNQMYQIDEKAQANHFLGEWLSHLLSHGLSQKQWSPS</sequence>
<dbReference type="Pfam" id="PF06853">
    <property type="entry name" value="DUF1249"/>
    <property type="match status" value="1"/>
</dbReference>